<evidence type="ECO:0000313" key="3">
    <source>
        <dbReference type="EMBL" id="KAF2172326.1"/>
    </source>
</evidence>
<proteinExistence type="predicted"/>
<accession>A0A6A6D3U8</accession>
<keyword evidence="4" id="KW-1185">Reference proteome</keyword>
<dbReference type="Pfam" id="PF20434">
    <property type="entry name" value="BD-FAE"/>
    <property type="match status" value="1"/>
</dbReference>
<reference evidence="3" key="1">
    <citation type="journal article" date="2020" name="Stud. Mycol.">
        <title>101 Dothideomycetes genomes: a test case for predicting lifestyles and emergence of pathogens.</title>
        <authorList>
            <person name="Haridas S."/>
            <person name="Albert R."/>
            <person name="Binder M."/>
            <person name="Bloem J."/>
            <person name="Labutti K."/>
            <person name="Salamov A."/>
            <person name="Andreopoulos B."/>
            <person name="Baker S."/>
            <person name="Barry K."/>
            <person name="Bills G."/>
            <person name="Bluhm B."/>
            <person name="Cannon C."/>
            <person name="Castanera R."/>
            <person name="Culley D."/>
            <person name="Daum C."/>
            <person name="Ezra D."/>
            <person name="Gonzalez J."/>
            <person name="Henrissat B."/>
            <person name="Kuo A."/>
            <person name="Liang C."/>
            <person name="Lipzen A."/>
            <person name="Lutzoni F."/>
            <person name="Magnuson J."/>
            <person name="Mondo S."/>
            <person name="Nolan M."/>
            <person name="Ohm R."/>
            <person name="Pangilinan J."/>
            <person name="Park H.-J."/>
            <person name="Ramirez L."/>
            <person name="Alfaro M."/>
            <person name="Sun H."/>
            <person name="Tritt A."/>
            <person name="Yoshinaga Y."/>
            <person name="Zwiers L.-H."/>
            <person name="Turgeon B."/>
            <person name="Goodwin S."/>
            <person name="Spatafora J."/>
            <person name="Crous P."/>
            <person name="Grigoriev I."/>
        </authorList>
    </citation>
    <scope>NUCLEOTIDE SEQUENCE</scope>
    <source>
        <strain evidence="3">ATCC 36951</strain>
    </source>
</reference>
<dbReference type="AlphaFoldDB" id="A0A6A6D3U8"/>
<feature type="domain" description="BD-FAE-like" evidence="2">
    <location>
        <begin position="24"/>
        <end position="252"/>
    </location>
</feature>
<dbReference type="EMBL" id="ML993581">
    <property type="protein sequence ID" value="KAF2172326.1"/>
    <property type="molecule type" value="Genomic_DNA"/>
</dbReference>
<dbReference type="RefSeq" id="XP_033673215.1">
    <property type="nucleotide sequence ID" value="XM_033811435.1"/>
</dbReference>
<protein>
    <recommendedName>
        <fullName evidence="2">BD-FAE-like domain-containing protein</fullName>
    </recommendedName>
</protein>
<dbReference type="Proteomes" id="UP000799537">
    <property type="component" value="Unassembled WGS sequence"/>
</dbReference>
<name>A0A6A6D3U8_ZASCE</name>
<dbReference type="InterPro" id="IPR050300">
    <property type="entry name" value="GDXG_lipolytic_enzyme"/>
</dbReference>
<dbReference type="PANTHER" id="PTHR48081">
    <property type="entry name" value="AB HYDROLASE SUPERFAMILY PROTEIN C4A8.06C"/>
    <property type="match status" value="1"/>
</dbReference>
<evidence type="ECO:0000256" key="1">
    <source>
        <dbReference type="ARBA" id="ARBA00022801"/>
    </source>
</evidence>
<dbReference type="InterPro" id="IPR049492">
    <property type="entry name" value="BD-FAE-like_dom"/>
</dbReference>
<dbReference type="GO" id="GO:0016787">
    <property type="term" value="F:hydrolase activity"/>
    <property type="evidence" value="ECO:0007669"/>
    <property type="project" value="UniProtKB-KW"/>
</dbReference>
<dbReference type="OrthoDB" id="19653at2759"/>
<keyword evidence="1" id="KW-0378">Hydrolase</keyword>
<dbReference type="SUPFAM" id="SSF53474">
    <property type="entry name" value="alpha/beta-Hydrolases"/>
    <property type="match status" value="1"/>
</dbReference>
<gene>
    <name evidence="3" type="ORF">M409DRAFT_50045</name>
</gene>
<dbReference type="PANTHER" id="PTHR48081:SF3">
    <property type="entry name" value="ALPHA_BETA HYDROLASE FOLD-3 DOMAIN-CONTAINING PROTEIN"/>
    <property type="match status" value="1"/>
</dbReference>
<evidence type="ECO:0000313" key="4">
    <source>
        <dbReference type="Proteomes" id="UP000799537"/>
    </source>
</evidence>
<evidence type="ECO:0000259" key="2">
    <source>
        <dbReference type="Pfam" id="PF20434"/>
    </source>
</evidence>
<sequence>MAEIKPAKADIVYKTVGKLNIAFDLFLPDNNAKNLPILLWYHGGGLLQGHKGQLAPHMRKAPNKYGLAVISADYRLAPQASVQEILEDVQDGIKFIRTQLASQVGEGVLDVNRLAVSGSSAGGYLSLLAGIYVEPKPNVILPIYPITDPLGYFFTNPQPPPMGRKLVEREDIAEFLDPKADQVASNAQDSPRMNMYVRMLHDANLAKLWHVPEGEAVDKFRLSRQIYGRRSSPAYFLHGDADSCVGVEQADEVVGAMLGCGIEVVYERPHDKDHFLDTPPDYENEAFYSFLLKHV</sequence>
<dbReference type="InterPro" id="IPR029058">
    <property type="entry name" value="AB_hydrolase_fold"/>
</dbReference>
<dbReference type="Gene3D" id="3.40.50.1820">
    <property type="entry name" value="alpha/beta hydrolase"/>
    <property type="match status" value="1"/>
</dbReference>
<dbReference type="GeneID" id="54564707"/>
<organism evidence="3 4">
    <name type="scientific">Zasmidium cellare ATCC 36951</name>
    <dbReference type="NCBI Taxonomy" id="1080233"/>
    <lineage>
        <taxon>Eukaryota</taxon>
        <taxon>Fungi</taxon>
        <taxon>Dikarya</taxon>
        <taxon>Ascomycota</taxon>
        <taxon>Pezizomycotina</taxon>
        <taxon>Dothideomycetes</taxon>
        <taxon>Dothideomycetidae</taxon>
        <taxon>Mycosphaerellales</taxon>
        <taxon>Mycosphaerellaceae</taxon>
        <taxon>Zasmidium</taxon>
    </lineage>
</organism>